<evidence type="ECO:0000313" key="3">
    <source>
        <dbReference type="Proteomes" id="UP000065807"/>
    </source>
</evidence>
<dbReference type="AlphaFoldDB" id="A0A0K2SHW5"/>
<name>A0A0K2SHW5_LIMPI</name>
<dbReference type="Proteomes" id="UP000065807">
    <property type="component" value="Chromosome"/>
</dbReference>
<reference evidence="3" key="1">
    <citation type="submission" date="2015-07" db="EMBL/GenBank/DDBJ databases">
        <title>Complete genome sequence and phylogenetic analysis of Limnochorda pilosa.</title>
        <authorList>
            <person name="Watanabe M."/>
            <person name="Kojima H."/>
            <person name="Fukui M."/>
        </authorList>
    </citation>
    <scope>NUCLEOTIDE SEQUENCE [LARGE SCALE GENOMIC DNA]</scope>
    <source>
        <strain evidence="3">HC45</strain>
    </source>
</reference>
<sequence length="212" mass="23277">MGNVRPGGGSAIGEAGELNQKKLHVLYQVGAHLHQNPLATFVVGLLAGVVDRVHFVRETRGAPIAIEFAVGRAQLWPAGPLRVRARGLEMGDPMSLGSAIALGTDPVCVRIQGSGLEDDEAFQELLVESYEEVAAEGVTPEEKREHRAEALRQQIDQALKIYHECTVMLEEGDPARRSELESYLKIAREELRQASRELHALEEELAQAEQRS</sequence>
<reference evidence="3" key="2">
    <citation type="journal article" date="2016" name="Int. J. Syst. Evol. Microbiol.">
        <title>Complete genome sequence and cell structure of Limnochorda pilosa, a Gram-negative spore-former within the phylum Firmicutes.</title>
        <authorList>
            <person name="Watanabe M."/>
            <person name="Kojima H."/>
            <person name="Fukui M."/>
        </authorList>
    </citation>
    <scope>NUCLEOTIDE SEQUENCE [LARGE SCALE GENOMIC DNA]</scope>
    <source>
        <strain evidence="3">HC45</strain>
    </source>
</reference>
<evidence type="ECO:0000256" key="1">
    <source>
        <dbReference type="SAM" id="Coils"/>
    </source>
</evidence>
<evidence type="ECO:0000313" key="2">
    <source>
        <dbReference type="EMBL" id="BAS26665.1"/>
    </source>
</evidence>
<dbReference type="EMBL" id="AP014924">
    <property type="protein sequence ID" value="BAS26665.1"/>
    <property type="molecule type" value="Genomic_DNA"/>
</dbReference>
<protein>
    <submittedName>
        <fullName evidence="2">Uncharacterized protein</fullName>
    </submittedName>
</protein>
<gene>
    <name evidence="2" type="ORF">LIP_0808</name>
</gene>
<organism evidence="2 3">
    <name type="scientific">Limnochorda pilosa</name>
    <dbReference type="NCBI Taxonomy" id="1555112"/>
    <lineage>
        <taxon>Bacteria</taxon>
        <taxon>Bacillati</taxon>
        <taxon>Bacillota</taxon>
        <taxon>Limnochordia</taxon>
        <taxon>Limnochordales</taxon>
        <taxon>Limnochordaceae</taxon>
        <taxon>Limnochorda</taxon>
    </lineage>
</organism>
<proteinExistence type="predicted"/>
<dbReference type="RefSeq" id="WP_068134567.1">
    <property type="nucleotide sequence ID" value="NZ_AP014924.1"/>
</dbReference>
<keyword evidence="1" id="KW-0175">Coiled coil</keyword>
<accession>A0A0K2SHW5</accession>
<feature type="coiled-coil region" evidence="1">
    <location>
        <begin position="177"/>
        <end position="211"/>
    </location>
</feature>
<dbReference type="OrthoDB" id="2081333at2"/>
<dbReference type="KEGG" id="lpil:LIP_0808"/>
<keyword evidence="3" id="KW-1185">Reference proteome</keyword>